<keyword evidence="2" id="KW-0378">Hydrolase</keyword>
<evidence type="ECO:0000259" key="6">
    <source>
        <dbReference type="SMART" id="SM00475"/>
    </source>
</evidence>
<keyword evidence="3" id="KW-0238">DNA-binding</keyword>
<dbReference type="PANTHER" id="PTHR42646">
    <property type="entry name" value="FLAP ENDONUCLEASE XNI"/>
    <property type="match status" value="1"/>
</dbReference>
<dbReference type="SMART" id="SM00475">
    <property type="entry name" value="53EXOc"/>
    <property type="match status" value="1"/>
</dbReference>
<comment type="caution">
    <text evidence="7">The sequence shown here is derived from an EMBL/GenBank/DDBJ whole genome shotgun (WGS) entry which is preliminary data.</text>
</comment>
<dbReference type="InterPro" id="IPR020046">
    <property type="entry name" value="5-3_exonucl_a-hlix_arch_N"/>
</dbReference>
<accession>A0A1H9GWI4</accession>
<evidence type="ECO:0000256" key="3">
    <source>
        <dbReference type="ARBA" id="ARBA00023125"/>
    </source>
</evidence>
<evidence type="ECO:0000256" key="1">
    <source>
        <dbReference type="ARBA" id="ARBA00022722"/>
    </source>
</evidence>
<proteinExistence type="predicted"/>
<feature type="domain" description="5'-3' exonuclease" evidence="6">
    <location>
        <begin position="2"/>
        <end position="266"/>
    </location>
</feature>
<evidence type="ECO:0000256" key="5">
    <source>
        <dbReference type="ARBA" id="ARBA00050026"/>
    </source>
</evidence>
<dbReference type="SMART" id="SM00279">
    <property type="entry name" value="HhH2"/>
    <property type="match status" value="1"/>
</dbReference>
<dbReference type="Gene3D" id="3.40.50.1010">
    <property type="entry name" value="5'-nuclease"/>
    <property type="match status" value="1"/>
</dbReference>
<dbReference type="SUPFAM" id="SSF88723">
    <property type="entry name" value="PIN domain-like"/>
    <property type="match status" value="1"/>
</dbReference>
<evidence type="ECO:0000313" key="7">
    <source>
        <dbReference type="EMBL" id="SEQ54451.1"/>
    </source>
</evidence>
<dbReference type="InterPro" id="IPR002421">
    <property type="entry name" value="5-3_exonuclease"/>
</dbReference>
<dbReference type="Gene3D" id="1.10.150.20">
    <property type="entry name" value="5' to 3' exonuclease, C-terminal subdomain"/>
    <property type="match status" value="1"/>
</dbReference>
<keyword evidence="1" id="KW-0540">Nuclease</keyword>
<name>A0A1H9GWI4_9BACI</name>
<reference evidence="7 8" key="1">
    <citation type="submission" date="2016-10" db="EMBL/GenBank/DDBJ databases">
        <authorList>
            <person name="Varghese N."/>
            <person name="Submissions S."/>
        </authorList>
    </citation>
    <scope>NUCLEOTIDE SEQUENCE [LARGE SCALE GENOMIC DNA]</scope>
    <source>
        <strain evidence="7 8">CGMCC 1.7734</strain>
    </source>
</reference>
<keyword evidence="8" id="KW-1185">Reference proteome</keyword>
<evidence type="ECO:0000256" key="2">
    <source>
        <dbReference type="ARBA" id="ARBA00022801"/>
    </source>
</evidence>
<sequence length="344" mass="38876">MSKQSNVLLVDGMALLFRGFFATSFRGNFMKNSKGVPTNGIYQFLRYFLDAVDKFEPTHVVCCWDMGSKTFRTELFDGYKANRSAPPEELIPQFDLIKEVAEAFNLPNIGLENFEADDCIGTLANQYASENDVIILTGDQDILQLVDDGISVAIMKKGQGNYDVFSHETFYEKKGIRPKQMIDLKGLMGDTSDNYPGVKGIGEKTALKLIQEYETIENILDNIDRLPKGVQTKISENLDMLHLSRDLAEIRCDVPIECSLERAKWSYDKKKIEEKFTDLEFNNLISVVEMQSMLCIFLFSVNKQICLPDAQPPPMRFCGHQGPYLTQTPSINHDICKIRASVSG</sequence>
<dbReference type="CDD" id="cd09859">
    <property type="entry name" value="PIN_53EXO"/>
    <property type="match status" value="1"/>
</dbReference>
<evidence type="ECO:0000313" key="8">
    <source>
        <dbReference type="Proteomes" id="UP000198733"/>
    </source>
</evidence>
<gene>
    <name evidence="7" type="ORF">SAMN05216232_2635</name>
</gene>
<dbReference type="EMBL" id="FOEH01000004">
    <property type="protein sequence ID" value="SEQ54451.1"/>
    <property type="molecule type" value="Genomic_DNA"/>
</dbReference>
<dbReference type="InterPro" id="IPR008918">
    <property type="entry name" value="HhH2"/>
</dbReference>
<dbReference type="Proteomes" id="UP000198733">
    <property type="component" value="Unassembled WGS sequence"/>
</dbReference>
<dbReference type="InterPro" id="IPR038969">
    <property type="entry name" value="FEN"/>
</dbReference>
<organism evidence="7 8">
    <name type="scientific">Virgibacillus subterraneus</name>
    <dbReference type="NCBI Taxonomy" id="621109"/>
    <lineage>
        <taxon>Bacteria</taxon>
        <taxon>Bacillati</taxon>
        <taxon>Bacillota</taxon>
        <taxon>Bacilli</taxon>
        <taxon>Bacillales</taxon>
        <taxon>Bacillaceae</taxon>
        <taxon>Virgibacillus</taxon>
    </lineage>
</organism>
<protein>
    <recommendedName>
        <fullName evidence="5">5'-3' exonuclease</fullName>
    </recommendedName>
</protein>
<dbReference type="Pfam" id="PF01367">
    <property type="entry name" value="5_3_exonuc"/>
    <property type="match status" value="1"/>
</dbReference>
<dbReference type="SUPFAM" id="SSF47807">
    <property type="entry name" value="5' to 3' exonuclease, C-terminal subdomain"/>
    <property type="match status" value="1"/>
</dbReference>
<dbReference type="Pfam" id="PF02739">
    <property type="entry name" value="5_3_exonuc_N"/>
    <property type="match status" value="1"/>
</dbReference>
<dbReference type="InterPro" id="IPR036279">
    <property type="entry name" value="5-3_exonuclease_C_sf"/>
</dbReference>
<keyword evidence="7" id="KW-0269">Exonuclease</keyword>
<evidence type="ECO:0000256" key="4">
    <source>
        <dbReference type="ARBA" id="ARBA00049957"/>
    </source>
</evidence>
<dbReference type="InterPro" id="IPR029060">
    <property type="entry name" value="PIN-like_dom_sf"/>
</dbReference>
<comment type="function">
    <text evidence="4">5'-3' exonuclease acting preferentially on double-stranded DNA.</text>
</comment>
<dbReference type="CDD" id="cd09898">
    <property type="entry name" value="H3TH_53EXO"/>
    <property type="match status" value="1"/>
</dbReference>
<dbReference type="PANTHER" id="PTHR42646:SF2">
    <property type="entry name" value="5'-3' EXONUCLEASE FAMILY PROTEIN"/>
    <property type="match status" value="1"/>
</dbReference>
<dbReference type="InterPro" id="IPR020045">
    <property type="entry name" value="DNA_polI_H3TH"/>
</dbReference>
<dbReference type="GO" id="GO:0004527">
    <property type="term" value="F:exonuclease activity"/>
    <property type="evidence" value="ECO:0007669"/>
    <property type="project" value="UniProtKB-KW"/>
</dbReference>